<keyword evidence="2" id="KW-1185">Reference proteome</keyword>
<organism evidence="1 2">
    <name type="scientific">Cichorium intybus</name>
    <name type="common">Chicory</name>
    <dbReference type="NCBI Taxonomy" id="13427"/>
    <lineage>
        <taxon>Eukaryota</taxon>
        <taxon>Viridiplantae</taxon>
        <taxon>Streptophyta</taxon>
        <taxon>Embryophyta</taxon>
        <taxon>Tracheophyta</taxon>
        <taxon>Spermatophyta</taxon>
        <taxon>Magnoliopsida</taxon>
        <taxon>eudicotyledons</taxon>
        <taxon>Gunneridae</taxon>
        <taxon>Pentapetalae</taxon>
        <taxon>asterids</taxon>
        <taxon>campanulids</taxon>
        <taxon>Asterales</taxon>
        <taxon>Asteraceae</taxon>
        <taxon>Cichorioideae</taxon>
        <taxon>Cichorieae</taxon>
        <taxon>Cichoriinae</taxon>
        <taxon>Cichorium</taxon>
    </lineage>
</organism>
<sequence length="87" mass="9309">MNTNNFLSGKGVVGPYSNDGAVVVLQQVTAGIPCDPPPLLPLPPLLPILVIRSTKSIAATTTVYSHSHAEVYVHWKWNERGAMTAAK</sequence>
<proteinExistence type="predicted"/>
<protein>
    <submittedName>
        <fullName evidence="1">Uncharacterized protein</fullName>
    </submittedName>
</protein>
<evidence type="ECO:0000313" key="1">
    <source>
        <dbReference type="EMBL" id="KAI3724013.1"/>
    </source>
</evidence>
<dbReference type="Proteomes" id="UP001055811">
    <property type="component" value="Linkage Group LG06"/>
</dbReference>
<reference evidence="1 2" key="2">
    <citation type="journal article" date="2022" name="Mol. Ecol. Resour.">
        <title>The genomes of chicory, endive, great burdock and yacon provide insights into Asteraceae paleo-polyploidization history and plant inulin production.</title>
        <authorList>
            <person name="Fan W."/>
            <person name="Wang S."/>
            <person name="Wang H."/>
            <person name="Wang A."/>
            <person name="Jiang F."/>
            <person name="Liu H."/>
            <person name="Zhao H."/>
            <person name="Xu D."/>
            <person name="Zhang Y."/>
        </authorList>
    </citation>
    <scope>NUCLEOTIDE SEQUENCE [LARGE SCALE GENOMIC DNA]</scope>
    <source>
        <strain evidence="2">cv. Punajuju</strain>
        <tissue evidence="1">Leaves</tissue>
    </source>
</reference>
<accession>A0ACB9BQ07</accession>
<evidence type="ECO:0000313" key="2">
    <source>
        <dbReference type="Proteomes" id="UP001055811"/>
    </source>
</evidence>
<reference evidence="2" key="1">
    <citation type="journal article" date="2022" name="Mol. Ecol. Resour.">
        <title>The genomes of chicory, endive, great burdock and yacon provide insights into Asteraceae palaeo-polyploidization history and plant inulin production.</title>
        <authorList>
            <person name="Fan W."/>
            <person name="Wang S."/>
            <person name="Wang H."/>
            <person name="Wang A."/>
            <person name="Jiang F."/>
            <person name="Liu H."/>
            <person name="Zhao H."/>
            <person name="Xu D."/>
            <person name="Zhang Y."/>
        </authorList>
    </citation>
    <scope>NUCLEOTIDE SEQUENCE [LARGE SCALE GENOMIC DNA]</scope>
    <source>
        <strain evidence="2">cv. Punajuju</strain>
    </source>
</reference>
<gene>
    <name evidence="1" type="ORF">L2E82_35777</name>
</gene>
<comment type="caution">
    <text evidence="1">The sequence shown here is derived from an EMBL/GenBank/DDBJ whole genome shotgun (WGS) entry which is preliminary data.</text>
</comment>
<dbReference type="EMBL" id="CM042014">
    <property type="protein sequence ID" value="KAI3724013.1"/>
    <property type="molecule type" value="Genomic_DNA"/>
</dbReference>
<name>A0ACB9BQ07_CICIN</name>